<proteinExistence type="predicted"/>
<protein>
    <recommendedName>
        <fullName evidence="4">Secreted protein</fullName>
    </recommendedName>
</protein>
<name>A0A370PSE2_ASPPH</name>
<dbReference type="AlphaFoldDB" id="A0A370PSE2"/>
<evidence type="ECO:0008006" key="4">
    <source>
        <dbReference type="Google" id="ProtNLM"/>
    </source>
</evidence>
<dbReference type="Proteomes" id="UP000254937">
    <property type="component" value="Unassembled WGS sequence"/>
</dbReference>
<organism evidence="2 3">
    <name type="scientific">Aspergillus phoenicis ATCC 13157</name>
    <dbReference type="NCBI Taxonomy" id="1353007"/>
    <lineage>
        <taxon>Eukaryota</taxon>
        <taxon>Fungi</taxon>
        <taxon>Dikarya</taxon>
        <taxon>Ascomycota</taxon>
        <taxon>Pezizomycotina</taxon>
        <taxon>Eurotiomycetes</taxon>
        <taxon>Eurotiomycetidae</taxon>
        <taxon>Eurotiales</taxon>
        <taxon>Aspergillaceae</taxon>
        <taxon>Aspergillus</taxon>
    </lineage>
</organism>
<evidence type="ECO:0000313" key="2">
    <source>
        <dbReference type="EMBL" id="RDK45113.1"/>
    </source>
</evidence>
<sequence>MHTSQASLKCTCLPFVIVAVAQSYIGRCCGLLNLTATWPPGYVRIGLPACVSNHVVTSGRFAIYSLVSIRLHPDRALRSAR</sequence>
<feature type="signal peptide" evidence="1">
    <location>
        <begin position="1"/>
        <end position="21"/>
    </location>
</feature>
<feature type="chain" id="PRO_5016968426" description="Secreted protein" evidence="1">
    <location>
        <begin position="22"/>
        <end position="81"/>
    </location>
</feature>
<keyword evidence="1" id="KW-0732">Signal</keyword>
<gene>
    <name evidence="2" type="ORF">M752DRAFT_132457</name>
</gene>
<evidence type="ECO:0000313" key="3">
    <source>
        <dbReference type="Proteomes" id="UP000254937"/>
    </source>
</evidence>
<accession>A0A370PSE2</accession>
<reference evidence="2 3" key="1">
    <citation type="submission" date="2018-07" db="EMBL/GenBank/DDBJ databases">
        <title>Section-level genome sequencing of Aspergillus section Nigri to investigate inter- and intra-species variation.</title>
        <authorList>
            <consortium name="DOE Joint Genome Institute"/>
            <person name="Vesth T.C."/>
            <person name="Nybo J.L."/>
            <person name="Theobald S."/>
            <person name="Frisvad J.C."/>
            <person name="Larsen T.O."/>
            <person name="Nielsen K.F."/>
            <person name="Hoof J.B."/>
            <person name="Brandl J."/>
            <person name="Salamov A."/>
            <person name="Riley R."/>
            <person name="Gladden J.M."/>
            <person name="Phatale P."/>
            <person name="Nielsen M.T."/>
            <person name="Lyhne E.K."/>
            <person name="Kogle M.E."/>
            <person name="Strasser K."/>
            <person name="McDonnell E."/>
            <person name="Barry K."/>
            <person name="Clum A."/>
            <person name="Chen C."/>
            <person name="Nolan M."/>
            <person name="Sandor L."/>
            <person name="Kuo A."/>
            <person name="Lipzen A."/>
            <person name="Hainaut M."/>
            <person name="Drula E."/>
            <person name="Tsang A."/>
            <person name="Magnuson J.K."/>
            <person name="Henrissat B."/>
            <person name="Wiebenga A."/>
            <person name="Simmons B.A."/>
            <person name="Makela M.R."/>
            <person name="De vries R.P."/>
            <person name="Grigoriev I.V."/>
            <person name="Mortensen U.H."/>
            <person name="Baker S.E."/>
            <person name="Andersen M.R."/>
        </authorList>
    </citation>
    <scope>NUCLEOTIDE SEQUENCE [LARGE SCALE GENOMIC DNA]</scope>
    <source>
        <strain evidence="2 3">ATCC 13157</strain>
    </source>
</reference>
<keyword evidence="3" id="KW-1185">Reference proteome</keyword>
<dbReference type="EMBL" id="KZ851848">
    <property type="protein sequence ID" value="RDK45113.1"/>
    <property type="molecule type" value="Genomic_DNA"/>
</dbReference>
<evidence type="ECO:0000256" key="1">
    <source>
        <dbReference type="SAM" id="SignalP"/>
    </source>
</evidence>